<evidence type="ECO:0000256" key="4">
    <source>
        <dbReference type="ARBA" id="ARBA00022576"/>
    </source>
</evidence>
<organism evidence="8 9">
    <name type="scientific">Pandoraea cepalis</name>
    <dbReference type="NCBI Taxonomy" id="2508294"/>
    <lineage>
        <taxon>Bacteria</taxon>
        <taxon>Pseudomonadati</taxon>
        <taxon>Pseudomonadota</taxon>
        <taxon>Betaproteobacteria</taxon>
        <taxon>Burkholderiales</taxon>
        <taxon>Burkholderiaceae</taxon>
        <taxon>Pandoraea</taxon>
    </lineage>
</organism>
<evidence type="ECO:0000259" key="7">
    <source>
        <dbReference type="Pfam" id="PF00155"/>
    </source>
</evidence>
<sequence>MYAFTSVFANPAGSPIRELFKYLSEPGMISFAGGYPASDLFDVDGLAAAQARAFAQPTRCLQYGPTDGLAELKAQLVALMASRGAPCAADELLVTTGSQQGLDLLLRVMIAPGDVVVTEQPAYPATLQALRLQQATIVTVPVDAHGLDVAHLGVLLREGKIAVPKLLYTVPTFANPTGATLSRERRIALLQLAVEYRFIIVEDDPYGDLRFAGDAVPTLLGLTAEVPGSRDWVVHFSSLSKIVAPGLRVGWTVAPPEIARRCVVAKQTVDLCSVPWTQAVAAEYLADGALARHLPKITEAYRRKCDALCDALRETLGDAIAFHAPQGGMFVWARLAAVKTSDLLPHAIAEKVLFVPGTAFFAEQADEASLRLSFAAPAVSAIEQGVARLARAMHATGATR</sequence>
<evidence type="ECO:0000256" key="2">
    <source>
        <dbReference type="ARBA" id="ARBA00007441"/>
    </source>
</evidence>
<dbReference type="GO" id="GO:0030170">
    <property type="term" value="F:pyridoxal phosphate binding"/>
    <property type="evidence" value="ECO:0007669"/>
    <property type="project" value="InterPro"/>
</dbReference>
<dbReference type="GO" id="GO:1901605">
    <property type="term" value="P:alpha-amino acid metabolic process"/>
    <property type="evidence" value="ECO:0007669"/>
    <property type="project" value="TreeGrafter"/>
</dbReference>
<comment type="subunit">
    <text evidence="3">Homodimer.</text>
</comment>
<dbReference type="Pfam" id="PF00155">
    <property type="entry name" value="Aminotran_1_2"/>
    <property type="match status" value="1"/>
</dbReference>
<comment type="cofactor">
    <cofactor evidence="1">
        <name>pyridoxal 5'-phosphate</name>
        <dbReference type="ChEBI" id="CHEBI:597326"/>
    </cofactor>
</comment>
<evidence type="ECO:0000313" key="9">
    <source>
        <dbReference type="Proteomes" id="UP000396788"/>
    </source>
</evidence>
<evidence type="ECO:0000256" key="3">
    <source>
        <dbReference type="ARBA" id="ARBA00011738"/>
    </source>
</evidence>
<dbReference type="SUPFAM" id="SSF53383">
    <property type="entry name" value="PLP-dependent transferases"/>
    <property type="match status" value="1"/>
</dbReference>
<proteinExistence type="inferred from homology"/>
<keyword evidence="4 8" id="KW-0032">Aminotransferase</keyword>
<evidence type="ECO:0000256" key="1">
    <source>
        <dbReference type="ARBA" id="ARBA00001933"/>
    </source>
</evidence>
<dbReference type="InterPro" id="IPR015422">
    <property type="entry name" value="PyrdxlP-dep_Trfase_small"/>
</dbReference>
<feature type="domain" description="Aminotransferase class I/classII large" evidence="7">
    <location>
        <begin position="47"/>
        <end position="389"/>
    </location>
</feature>
<dbReference type="Gene3D" id="3.90.1150.10">
    <property type="entry name" value="Aspartate Aminotransferase, domain 1"/>
    <property type="match status" value="1"/>
</dbReference>
<evidence type="ECO:0000256" key="6">
    <source>
        <dbReference type="ARBA" id="ARBA00022898"/>
    </source>
</evidence>
<dbReference type="PANTHER" id="PTHR42790">
    <property type="entry name" value="AMINOTRANSFERASE"/>
    <property type="match status" value="1"/>
</dbReference>
<dbReference type="InterPro" id="IPR015424">
    <property type="entry name" value="PyrdxlP-dep_Trfase"/>
</dbReference>
<dbReference type="FunFam" id="3.40.640.10:FF:000053">
    <property type="entry name" value="Aminotransferase, class I"/>
    <property type="match status" value="1"/>
</dbReference>
<evidence type="ECO:0000313" key="8">
    <source>
        <dbReference type="EMBL" id="VVD72526.1"/>
    </source>
</evidence>
<dbReference type="EMBL" id="CABPRY010000001">
    <property type="protein sequence ID" value="VVD72526.1"/>
    <property type="molecule type" value="Genomic_DNA"/>
</dbReference>
<dbReference type="InterPro" id="IPR050859">
    <property type="entry name" value="Class-I_PLP-dep_aminotransf"/>
</dbReference>
<dbReference type="InterPro" id="IPR015421">
    <property type="entry name" value="PyrdxlP-dep_Trfase_major"/>
</dbReference>
<dbReference type="InterPro" id="IPR004839">
    <property type="entry name" value="Aminotransferase_I/II_large"/>
</dbReference>
<dbReference type="AlphaFoldDB" id="A0A5E4S9I9"/>
<dbReference type="CDD" id="cd00609">
    <property type="entry name" value="AAT_like"/>
    <property type="match status" value="1"/>
</dbReference>
<dbReference type="GO" id="GO:0047536">
    <property type="term" value="F:2-aminoadipate transaminase activity"/>
    <property type="evidence" value="ECO:0007669"/>
    <property type="project" value="UniProtKB-EC"/>
</dbReference>
<dbReference type="Gene3D" id="3.40.640.10">
    <property type="entry name" value="Type I PLP-dependent aspartate aminotransferase-like (Major domain)"/>
    <property type="match status" value="1"/>
</dbReference>
<dbReference type="PANTHER" id="PTHR42790:SF19">
    <property type="entry name" value="KYNURENINE_ALPHA-AMINOADIPATE AMINOTRANSFERASE, MITOCHONDRIAL"/>
    <property type="match status" value="1"/>
</dbReference>
<gene>
    <name evidence="8" type="primary">lysN_2</name>
    <name evidence="8" type="ORF">PCE31107_00691</name>
</gene>
<name>A0A5E4S9I9_9BURK</name>
<dbReference type="RefSeq" id="WP_150606520.1">
    <property type="nucleotide sequence ID" value="NZ_CABPRY010000001.1"/>
</dbReference>
<protein>
    <submittedName>
        <fullName evidence="8">2-aminoadipate transaminase</fullName>
        <ecNumber evidence="8">2.6.1.39</ecNumber>
    </submittedName>
</protein>
<evidence type="ECO:0000256" key="5">
    <source>
        <dbReference type="ARBA" id="ARBA00022679"/>
    </source>
</evidence>
<reference evidence="8 9" key="1">
    <citation type="submission" date="2019-08" db="EMBL/GenBank/DDBJ databases">
        <authorList>
            <person name="Peeters C."/>
        </authorList>
    </citation>
    <scope>NUCLEOTIDE SEQUENCE [LARGE SCALE GENOMIC DNA]</scope>
    <source>
        <strain evidence="8 9">LMG 31107</strain>
    </source>
</reference>
<accession>A0A5E4S9I9</accession>
<dbReference type="EC" id="2.6.1.39" evidence="8"/>
<keyword evidence="6" id="KW-0663">Pyridoxal phosphate</keyword>
<dbReference type="Proteomes" id="UP000396788">
    <property type="component" value="Unassembled WGS sequence"/>
</dbReference>
<keyword evidence="5 8" id="KW-0808">Transferase</keyword>
<comment type="similarity">
    <text evidence="2">Belongs to the class-I pyridoxal-phosphate-dependent aminotransferase family.</text>
</comment>